<dbReference type="AlphaFoldDB" id="A0A7S7AXH3"/>
<dbReference type="EC" id="2.1.1.193" evidence="10"/>
<dbReference type="InterPro" id="IPR015947">
    <property type="entry name" value="PUA-like_sf"/>
</dbReference>
<comment type="catalytic activity">
    <reaction evidence="9 10">
        <text>uridine(1498) in 16S rRNA + S-adenosyl-L-methionine = N(3)-methyluridine(1498) in 16S rRNA + S-adenosyl-L-homocysteine + H(+)</text>
        <dbReference type="Rhea" id="RHEA:42920"/>
        <dbReference type="Rhea" id="RHEA-COMP:10283"/>
        <dbReference type="Rhea" id="RHEA-COMP:10284"/>
        <dbReference type="ChEBI" id="CHEBI:15378"/>
        <dbReference type="ChEBI" id="CHEBI:57856"/>
        <dbReference type="ChEBI" id="CHEBI:59789"/>
        <dbReference type="ChEBI" id="CHEBI:65315"/>
        <dbReference type="ChEBI" id="CHEBI:74502"/>
        <dbReference type="EC" id="2.1.1.193"/>
    </reaction>
</comment>
<evidence type="ECO:0000256" key="7">
    <source>
        <dbReference type="ARBA" id="ARBA00022691"/>
    </source>
</evidence>
<dbReference type="InterPro" id="IPR029026">
    <property type="entry name" value="tRNA_m1G_MTases_N"/>
</dbReference>
<evidence type="ECO:0000256" key="2">
    <source>
        <dbReference type="ARBA" id="ARBA00005528"/>
    </source>
</evidence>
<dbReference type="PIRSF" id="PIRSF015601">
    <property type="entry name" value="MTase_slr0722"/>
    <property type="match status" value="1"/>
</dbReference>
<dbReference type="InterPro" id="IPR046886">
    <property type="entry name" value="RsmE_MTase_dom"/>
</dbReference>
<keyword evidence="7 10" id="KW-0949">S-adenosyl-L-methionine</keyword>
<evidence type="ECO:0000256" key="5">
    <source>
        <dbReference type="ARBA" id="ARBA00022603"/>
    </source>
</evidence>
<comment type="subcellular location">
    <subcellularLocation>
        <location evidence="1 10">Cytoplasm</location>
    </subcellularLocation>
</comment>
<keyword evidence="5 10" id="KW-0489">Methyltransferase</keyword>
<dbReference type="PANTHER" id="PTHR30027:SF3">
    <property type="entry name" value="16S RRNA (URACIL(1498)-N(3))-METHYLTRANSFERASE"/>
    <property type="match status" value="1"/>
</dbReference>
<gene>
    <name evidence="12" type="ORF">IFE08_06360</name>
</gene>
<comment type="function">
    <text evidence="8 10">Specifically methylates the N3 position of the uracil ring of uridine 1498 (m3U1498) in 16S rRNA. Acts on the fully assembled 30S ribosomal subunit.</text>
</comment>
<sequence>MKQFIVSEIPDSEGIIKLSGKDYRYLVAVRRIKEGQDLKVSVNGNTPSEAEVFNINTEKRYIKLKLKKIHSAVKTVEPRPAIVLMQWLIKGQRMDTAIRQCTEAGVKAVFPILGEFSVIREENKNQTERRKRIIREARQQSGSPVETEIFQAAPLNKSLASVFEYLNGKKTTKLLMTEKDEEENSLQTCLKESPEAVILAIGCEGGISPKETEFLIQNGFKQVHFKTNVLRAETAAIYATAAVQTILN</sequence>
<proteinExistence type="inferred from homology"/>
<keyword evidence="4 10" id="KW-0698">rRNA processing</keyword>
<evidence type="ECO:0000256" key="10">
    <source>
        <dbReference type="PIRNR" id="PIRNR015601"/>
    </source>
</evidence>
<dbReference type="RefSeq" id="WP_024467274.1">
    <property type="nucleotide sequence ID" value="NZ_CP061839.1"/>
</dbReference>
<name>A0A7S7AXH3_9SPIR</name>
<evidence type="ECO:0000256" key="1">
    <source>
        <dbReference type="ARBA" id="ARBA00004496"/>
    </source>
</evidence>
<evidence type="ECO:0000256" key="9">
    <source>
        <dbReference type="ARBA" id="ARBA00047944"/>
    </source>
</evidence>
<organism evidence="12 13">
    <name type="scientific">Treponema pedis</name>
    <dbReference type="NCBI Taxonomy" id="409322"/>
    <lineage>
        <taxon>Bacteria</taxon>
        <taxon>Pseudomonadati</taxon>
        <taxon>Spirochaetota</taxon>
        <taxon>Spirochaetia</taxon>
        <taxon>Spirochaetales</taxon>
        <taxon>Treponemataceae</taxon>
        <taxon>Treponema</taxon>
    </lineage>
</organism>
<dbReference type="Pfam" id="PF04452">
    <property type="entry name" value="Methyltrans_RNA"/>
    <property type="match status" value="1"/>
</dbReference>
<evidence type="ECO:0000313" key="13">
    <source>
        <dbReference type="Proteomes" id="UP000593915"/>
    </source>
</evidence>
<comment type="similarity">
    <text evidence="2 10">Belongs to the RNA methyltransferase RsmE family.</text>
</comment>
<dbReference type="EMBL" id="CP061839">
    <property type="protein sequence ID" value="QOW61957.1"/>
    <property type="molecule type" value="Genomic_DNA"/>
</dbReference>
<dbReference type="Proteomes" id="UP000593915">
    <property type="component" value="Chromosome"/>
</dbReference>
<evidence type="ECO:0000256" key="3">
    <source>
        <dbReference type="ARBA" id="ARBA00022490"/>
    </source>
</evidence>
<evidence type="ECO:0000256" key="8">
    <source>
        <dbReference type="ARBA" id="ARBA00025699"/>
    </source>
</evidence>
<feature type="domain" description="Ribosomal RNA small subunit methyltransferase E methyltransferase" evidence="11">
    <location>
        <begin position="80"/>
        <end position="244"/>
    </location>
</feature>
<keyword evidence="3 10" id="KW-0963">Cytoplasm</keyword>
<dbReference type="GO" id="GO:0005737">
    <property type="term" value="C:cytoplasm"/>
    <property type="evidence" value="ECO:0007669"/>
    <property type="project" value="UniProtKB-SubCell"/>
</dbReference>
<dbReference type="SUPFAM" id="SSF88697">
    <property type="entry name" value="PUA domain-like"/>
    <property type="match status" value="1"/>
</dbReference>
<dbReference type="InterPro" id="IPR006700">
    <property type="entry name" value="RsmE"/>
</dbReference>
<protein>
    <recommendedName>
        <fullName evidence="10">Ribosomal RNA small subunit methyltransferase E</fullName>
        <ecNumber evidence="10">2.1.1.193</ecNumber>
    </recommendedName>
</protein>
<dbReference type="GO" id="GO:0070042">
    <property type="term" value="F:rRNA (uridine-N3-)-methyltransferase activity"/>
    <property type="evidence" value="ECO:0007669"/>
    <property type="project" value="TreeGrafter"/>
</dbReference>
<keyword evidence="6 10" id="KW-0808">Transferase</keyword>
<dbReference type="GO" id="GO:0070475">
    <property type="term" value="P:rRNA base methylation"/>
    <property type="evidence" value="ECO:0007669"/>
    <property type="project" value="TreeGrafter"/>
</dbReference>
<dbReference type="InterPro" id="IPR029028">
    <property type="entry name" value="Alpha/beta_knot_MTases"/>
</dbReference>
<dbReference type="CDD" id="cd18084">
    <property type="entry name" value="RsmE-like"/>
    <property type="match status" value="1"/>
</dbReference>
<dbReference type="Gene3D" id="3.40.1280.10">
    <property type="match status" value="1"/>
</dbReference>
<evidence type="ECO:0000256" key="4">
    <source>
        <dbReference type="ARBA" id="ARBA00022552"/>
    </source>
</evidence>
<dbReference type="SUPFAM" id="SSF75217">
    <property type="entry name" value="alpha/beta knot"/>
    <property type="match status" value="1"/>
</dbReference>
<evidence type="ECO:0000259" key="11">
    <source>
        <dbReference type="Pfam" id="PF04452"/>
    </source>
</evidence>
<accession>A0A7S7AXH3</accession>
<dbReference type="NCBIfam" id="TIGR00046">
    <property type="entry name" value="RsmE family RNA methyltransferase"/>
    <property type="match status" value="1"/>
</dbReference>
<evidence type="ECO:0000256" key="6">
    <source>
        <dbReference type="ARBA" id="ARBA00022679"/>
    </source>
</evidence>
<evidence type="ECO:0000313" key="12">
    <source>
        <dbReference type="EMBL" id="QOW61957.1"/>
    </source>
</evidence>
<dbReference type="PANTHER" id="PTHR30027">
    <property type="entry name" value="RIBOSOMAL RNA SMALL SUBUNIT METHYLTRANSFERASE E"/>
    <property type="match status" value="1"/>
</dbReference>
<reference evidence="12 13" key="1">
    <citation type="submission" date="2020-09" db="EMBL/GenBank/DDBJ databases">
        <title>Characterization of Treponema spp. from bovine digital dermatitis in Korea.</title>
        <authorList>
            <person name="Espiritu H.M."/>
            <person name="Cho Y.I."/>
            <person name="Mamuad L."/>
        </authorList>
    </citation>
    <scope>NUCLEOTIDE SEQUENCE [LARGE SCALE GENOMIC DNA]</scope>
    <source>
        <strain evidence="12 13">KS1</strain>
    </source>
</reference>